<dbReference type="AlphaFoldDB" id="A0A147HBJ6"/>
<feature type="transmembrane region" description="Helical" evidence="7">
    <location>
        <begin position="385"/>
        <end position="406"/>
    </location>
</feature>
<keyword evidence="5 7" id="KW-1133">Transmembrane helix</keyword>
<evidence type="ECO:0000313" key="9">
    <source>
        <dbReference type="EMBL" id="KTT27336.1"/>
    </source>
</evidence>
<evidence type="ECO:0000256" key="3">
    <source>
        <dbReference type="ARBA" id="ARBA00022475"/>
    </source>
</evidence>
<feature type="domain" description="Major facilitator superfamily (MFS) profile" evidence="8">
    <location>
        <begin position="17"/>
        <end position="411"/>
    </location>
</feature>
<organism evidence="9 10">
    <name type="scientific">Pseudacidovorax intermedius</name>
    <dbReference type="NCBI Taxonomy" id="433924"/>
    <lineage>
        <taxon>Bacteria</taxon>
        <taxon>Pseudomonadati</taxon>
        <taxon>Pseudomonadota</taxon>
        <taxon>Betaproteobacteria</taxon>
        <taxon>Burkholderiales</taxon>
        <taxon>Comamonadaceae</taxon>
        <taxon>Pseudacidovorax</taxon>
    </lineage>
</organism>
<feature type="transmembrane region" description="Helical" evidence="7">
    <location>
        <begin position="113"/>
        <end position="134"/>
    </location>
</feature>
<dbReference type="PATRIC" id="fig|433924.3.peg.1791"/>
<evidence type="ECO:0000256" key="5">
    <source>
        <dbReference type="ARBA" id="ARBA00022989"/>
    </source>
</evidence>
<evidence type="ECO:0000256" key="4">
    <source>
        <dbReference type="ARBA" id="ARBA00022692"/>
    </source>
</evidence>
<proteinExistence type="predicted"/>
<accession>A0A147HBJ6</accession>
<keyword evidence="3" id="KW-1003">Cell membrane</keyword>
<feature type="transmembrane region" description="Helical" evidence="7">
    <location>
        <begin position="357"/>
        <end position="379"/>
    </location>
</feature>
<sequence>MTARTSPAGGPPVPRHAAFFVVAGGVAASIHLGKLPAAVPALQAELGISLVQAGFLLSVLQLAGMGFGLLAGLLADGLGPRRCMLTGLALLTLASATAGAWGEWGGIGFASLLALRVVEGAGFLLAVMPGPVLVRRLAPPGAEKSALGWWGAYMPLGVSLALLAGPLFLHVGGWTGWWQGAALVSAMALAGVVHAVPADGPRSRTAAGEGWSDRLGLTLRAPGAWWAALAFGMYAAQWMAVIGFLPTIYGAVGLAPGWTAVLTAVAAAVNIVGNVMGGRLLQRGHAPAQLLVRGFLVMAVAAFAAFVQVGSGAEAWSLPAPVRYLAVCAFSLAGGMVPATLFMLGGRIVPQAASTTVGLMQQASSLGQFLAPPLVGWLAQRTGGWQWTWVFTLLCSLAGIRLALWLGRRASPAA</sequence>
<name>A0A147HBJ6_9BURK</name>
<feature type="transmembrane region" description="Helical" evidence="7">
    <location>
        <begin position="53"/>
        <end position="75"/>
    </location>
</feature>
<keyword evidence="10" id="KW-1185">Reference proteome</keyword>
<feature type="transmembrane region" description="Helical" evidence="7">
    <location>
        <begin position="322"/>
        <end position="345"/>
    </location>
</feature>
<keyword evidence="6 7" id="KW-0472">Membrane</keyword>
<dbReference type="CDD" id="cd06174">
    <property type="entry name" value="MFS"/>
    <property type="match status" value="1"/>
</dbReference>
<dbReference type="Gene3D" id="1.20.1250.20">
    <property type="entry name" value="MFS general substrate transporter like domains"/>
    <property type="match status" value="1"/>
</dbReference>
<evidence type="ECO:0000259" key="8">
    <source>
        <dbReference type="PROSITE" id="PS50850"/>
    </source>
</evidence>
<dbReference type="SUPFAM" id="SSF103473">
    <property type="entry name" value="MFS general substrate transporter"/>
    <property type="match status" value="1"/>
</dbReference>
<dbReference type="PANTHER" id="PTHR42718:SF46">
    <property type="entry name" value="BLR6921 PROTEIN"/>
    <property type="match status" value="1"/>
</dbReference>
<feature type="transmembrane region" description="Helical" evidence="7">
    <location>
        <begin position="224"/>
        <end position="245"/>
    </location>
</feature>
<reference evidence="9 10" key="1">
    <citation type="journal article" date="2016" name="Front. Microbiol.">
        <title>Genomic Resource of Rice Seed Associated Bacteria.</title>
        <authorList>
            <person name="Midha S."/>
            <person name="Bansal K."/>
            <person name="Sharma S."/>
            <person name="Kumar N."/>
            <person name="Patil P.P."/>
            <person name="Chaudhry V."/>
            <person name="Patil P.B."/>
        </authorList>
    </citation>
    <scope>NUCLEOTIDE SEQUENCE [LARGE SCALE GENOMIC DNA]</scope>
    <source>
        <strain evidence="9 10">NS331</strain>
    </source>
</reference>
<dbReference type="GO" id="GO:0005886">
    <property type="term" value="C:plasma membrane"/>
    <property type="evidence" value="ECO:0007669"/>
    <property type="project" value="UniProtKB-SubCell"/>
</dbReference>
<feature type="transmembrane region" description="Helical" evidence="7">
    <location>
        <begin position="82"/>
        <end position="101"/>
    </location>
</feature>
<evidence type="ECO:0000256" key="6">
    <source>
        <dbReference type="ARBA" id="ARBA00023136"/>
    </source>
</evidence>
<gene>
    <name evidence="9" type="ORF">NS331_02585</name>
</gene>
<dbReference type="InterPro" id="IPR020846">
    <property type="entry name" value="MFS_dom"/>
</dbReference>
<dbReference type="InterPro" id="IPR011701">
    <property type="entry name" value="MFS"/>
</dbReference>
<dbReference type="RefSeq" id="WP_058640449.1">
    <property type="nucleotide sequence ID" value="NZ_LDSL01000018.1"/>
</dbReference>
<dbReference type="InterPro" id="IPR036259">
    <property type="entry name" value="MFS_trans_sf"/>
</dbReference>
<feature type="transmembrane region" description="Helical" evidence="7">
    <location>
        <begin position="257"/>
        <end position="278"/>
    </location>
</feature>
<protein>
    <submittedName>
        <fullName evidence="9">MFS transporter</fullName>
    </submittedName>
</protein>
<dbReference type="Proteomes" id="UP000072741">
    <property type="component" value="Unassembled WGS sequence"/>
</dbReference>
<feature type="transmembrane region" description="Helical" evidence="7">
    <location>
        <begin position="146"/>
        <end position="171"/>
    </location>
</feature>
<feature type="transmembrane region" description="Helical" evidence="7">
    <location>
        <begin position="12"/>
        <end position="33"/>
    </location>
</feature>
<comment type="subcellular location">
    <subcellularLocation>
        <location evidence="1">Cell membrane</location>
        <topology evidence="1">Multi-pass membrane protein</topology>
    </subcellularLocation>
</comment>
<dbReference type="PANTHER" id="PTHR42718">
    <property type="entry name" value="MAJOR FACILITATOR SUPERFAMILY MULTIDRUG TRANSPORTER MFSC"/>
    <property type="match status" value="1"/>
</dbReference>
<comment type="caution">
    <text evidence="9">The sequence shown here is derived from an EMBL/GenBank/DDBJ whole genome shotgun (WGS) entry which is preliminary data.</text>
</comment>
<dbReference type="GO" id="GO:0022857">
    <property type="term" value="F:transmembrane transporter activity"/>
    <property type="evidence" value="ECO:0007669"/>
    <property type="project" value="InterPro"/>
</dbReference>
<feature type="transmembrane region" description="Helical" evidence="7">
    <location>
        <begin position="290"/>
        <end position="310"/>
    </location>
</feature>
<dbReference type="PROSITE" id="PS50850">
    <property type="entry name" value="MFS"/>
    <property type="match status" value="1"/>
</dbReference>
<evidence type="ECO:0000313" key="10">
    <source>
        <dbReference type="Proteomes" id="UP000072741"/>
    </source>
</evidence>
<evidence type="ECO:0000256" key="7">
    <source>
        <dbReference type="SAM" id="Phobius"/>
    </source>
</evidence>
<dbReference type="Pfam" id="PF07690">
    <property type="entry name" value="MFS_1"/>
    <property type="match status" value="1"/>
</dbReference>
<dbReference type="OrthoDB" id="6368326at2"/>
<evidence type="ECO:0000256" key="2">
    <source>
        <dbReference type="ARBA" id="ARBA00022448"/>
    </source>
</evidence>
<keyword evidence="2" id="KW-0813">Transport</keyword>
<dbReference type="EMBL" id="LDSL01000018">
    <property type="protein sequence ID" value="KTT27336.1"/>
    <property type="molecule type" value="Genomic_DNA"/>
</dbReference>
<keyword evidence="4 7" id="KW-0812">Transmembrane</keyword>
<feature type="transmembrane region" description="Helical" evidence="7">
    <location>
        <begin position="177"/>
        <end position="196"/>
    </location>
</feature>
<evidence type="ECO:0000256" key="1">
    <source>
        <dbReference type="ARBA" id="ARBA00004651"/>
    </source>
</evidence>